<dbReference type="AlphaFoldDB" id="A0AAD7AZF5"/>
<feature type="compositionally biased region" description="Acidic residues" evidence="1">
    <location>
        <begin position="146"/>
        <end position="168"/>
    </location>
</feature>
<sequence>MTMAELHLAYFDKINAEECPDRLRISPATMKETRITLAAILITWCLNHQTKVVKADREESRADGTSIGVLPQEPHVEDQVVVMDEEAVEAVAKVEVEAQGADDIRRQADGEDAVMRDFEQGEGQEEPENTEEEEEQERPTDFTALELEEATEDPDAALDEGDSDEDMEGLFGEREEPDYTALELEEATEDPDTALDEGDISEADMERLFGEQEEPFTALEPDEATKDPDAVHGRR</sequence>
<dbReference type="Proteomes" id="UP001221142">
    <property type="component" value="Unassembled WGS sequence"/>
</dbReference>
<feature type="region of interest" description="Disordered" evidence="1">
    <location>
        <begin position="119"/>
        <end position="235"/>
    </location>
</feature>
<organism evidence="2 3">
    <name type="scientific">Roridomyces roridus</name>
    <dbReference type="NCBI Taxonomy" id="1738132"/>
    <lineage>
        <taxon>Eukaryota</taxon>
        <taxon>Fungi</taxon>
        <taxon>Dikarya</taxon>
        <taxon>Basidiomycota</taxon>
        <taxon>Agaricomycotina</taxon>
        <taxon>Agaricomycetes</taxon>
        <taxon>Agaricomycetidae</taxon>
        <taxon>Agaricales</taxon>
        <taxon>Marasmiineae</taxon>
        <taxon>Mycenaceae</taxon>
        <taxon>Roridomyces</taxon>
    </lineage>
</organism>
<name>A0AAD7AZF5_9AGAR</name>
<evidence type="ECO:0000313" key="3">
    <source>
        <dbReference type="Proteomes" id="UP001221142"/>
    </source>
</evidence>
<comment type="caution">
    <text evidence="2">The sequence shown here is derived from an EMBL/GenBank/DDBJ whole genome shotgun (WGS) entry which is preliminary data.</text>
</comment>
<evidence type="ECO:0000256" key="1">
    <source>
        <dbReference type="SAM" id="MobiDB-lite"/>
    </source>
</evidence>
<keyword evidence="3" id="KW-1185">Reference proteome</keyword>
<accession>A0AAD7AZF5</accession>
<evidence type="ECO:0000313" key="2">
    <source>
        <dbReference type="EMBL" id="KAJ7604743.1"/>
    </source>
</evidence>
<gene>
    <name evidence="2" type="ORF">FB45DRAFT_562529</name>
</gene>
<protein>
    <submittedName>
        <fullName evidence="2">Uncharacterized protein</fullName>
    </submittedName>
</protein>
<dbReference type="EMBL" id="JARKIF010000092">
    <property type="protein sequence ID" value="KAJ7604743.1"/>
    <property type="molecule type" value="Genomic_DNA"/>
</dbReference>
<feature type="compositionally biased region" description="Basic and acidic residues" evidence="1">
    <location>
        <begin position="223"/>
        <end position="235"/>
    </location>
</feature>
<feature type="compositionally biased region" description="Acidic residues" evidence="1">
    <location>
        <begin position="175"/>
        <end position="203"/>
    </location>
</feature>
<reference evidence="2" key="1">
    <citation type="submission" date="2023-03" db="EMBL/GenBank/DDBJ databases">
        <title>Massive genome expansion in bonnet fungi (Mycena s.s.) driven by repeated elements and novel gene families across ecological guilds.</title>
        <authorList>
            <consortium name="Lawrence Berkeley National Laboratory"/>
            <person name="Harder C.B."/>
            <person name="Miyauchi S."/>
            <person name="Viragh M."/>
            <person name="Kuo A."/>
            <person name="Thoen E."/>
            <person name="Andreopoulos B."/>
            <person name="Lu D."/>
            <person name="Skrede I."/>
            <person name="Drula E."/>
            <person name="Henrissat B."/>
            <person name="Morin E."/>
            <person name="Kohler A."/>
            <person name="Barry K."/>
            <person name="LaButti K."/>
            <person name="Morin E."/>
            <person name="Salamov A."/>
            <person name="Lipzen A."/>
            <person name="Mereny Z."/>
            <person name="Hegedus B."/>
            <person name="Baldrian P."/>
            <person name="Stursova M."/>
            <person name="Weitz H."/>
            <person name="Taylor A."/>
            <person name="Grigoriev I.V."/>
            <person name="Nagy L.G."/>
            <person name="Martin F."/>
            <person name="Kauserud H."/>
        </authorList>
    </citation>
    <scope>NUCLEOTIDE SEQUENCE</scope>
    <source>
        <strain evidence="2">9284</strain>
    </source>
</reference>
<proteinExistence type="predicted"/>
<feature type="compositionally biased region" description="Acidic residues" evidence="1">
    <location>
        <begin position="120"/>
        <end position="136"/>
    </location>
</feature>